<dbReference type="Proteomes" id="UP000245431">
    <property type="component" value="Chromosome PVE_r1"/>
</dbReference>
<accession>A0A1D3K0U5</accession>
<dbReference type="EMBL" id="LT599583">
    <property type="protein sequence ID" value="SBW81892.1"/>
    <property type="molecule type" value="Genomic_DNA"/>
</dbReference>
<reference evidence="2" key="1">
    <citation type="submission" date="2016-07" db="EMBL/GenBank/DDBJ databases">
        <authorList>
            <person name="Florea S."/>
            <person name="Webb J.S."/>
            <person name="Jaromczyk J."/>
            <person name="Schardl C.L."/>
        </authorList>
    </citation>
    <scope>NUCLEOTIDE SEQUENCE [LARGE SCALE GENOMIC DNA]</scope>
    <source>
        <strain evidence="2">1YdBTEX2</strain>
    </source>
</reference>
<sequence>MQGHITFGVHFALVSKTERLLCLTGQGSPLALIFVKRQAATAQRLQRQFPGFLRRVRA</sequence>
<name>A0A1D3K0U5_PSEVE</name>
<protein>
    <submittedName>
        <fullName evidence="1">Uncharacterized protein</fullName>
    </submittedName>
</protein>
<evidence type="ECO:0000313" key="1">
    <source>
        <dbReference type="EMBL" id="SBW81892.1"/>
    </source>
</evidence>
<dbReference type="AlphaFoldDB" id="A0A1D3K0U5"/>
<gene>
    <name evidence="1" type="ORF">PVE_R1G4010</name>
</gene>
<proteinExistence type="predicted"/>
<organism evidence="1 2">
    <name type="scientific">Pseudomonas veronii 1YdBTEX2</name>
    <dbReference type="NCBI Taxonomy" id="1295141"/>
    <lineage>
        <taxon>Bacteria</taxon>
        <taxon>Pseudomonadati</taxon>
        <taxon>Pseudomonadota</taxon>
        <taxon>Gammaproteobacteria</taxon>
        <taxon>Pseudomonadales</taxon>
        <taxon>Pseudomonadaceae</taxon>
        <taxon>Pseudomonas</taxon>
    </lineage>
</organism>
<evidence type="ECO:0000313" key="2">
    <source>
        <dbReference type="Proteomes" id="UP000245431"/>
    </source>
</evidence>